<dbReference type="AlphaFoldDB" id="A0A0R2U5V6"/>
<dbReference type="GO" id="GO:0008750">
    <property type="term" value="F:proton-translocating NAD(P)+ transhydrogenase activity"/>
    <property type="evidence" value="ECO:0007669"/>
    <property type="project" value="UniProtKB-EC"/>
</dbReference>
<proteinExistence type="inferred from homology"/>
<protein>
    <recommendedName>
        <fullName evidence="6 16">NAD(P) transhydrogenase subunit beta</fullName>
        <ecNumber evidence="5 16">7.1.1.1</ecNumber>
    </recommendedName>
    <alternativeName>
        <fullName evidence="16">Nicotinamide nucleotide transhydrogenase subunit beta</fullName>
    </alternativeName>
</protein>
<keyword evidence="13 16" id="KW-0520">NAD</keyword>
<evidence type="ECO:0000256" key="8">
    <source>
        <dbReference type="ARBA" id="ARBA00022519"/>
    </source>
</evidence>
<comment type="caution">
    <text evidence="19">The sequence shown here is derived from an EMBL/GenBank/DDBJ whole genome shotgun (WGS) entry which is preliminary data.</text>
</comment>
<comment type="subunit">
    <text evidence="4">Heterodimer of an alpha and a beta chain.</text>
</comment>
<comment type="function">
    <text evidence="1 16">The transhydrogenation between NADH and NADP is coupled to respiration and ATP hydrolysis and functions as a proton pump across the membrane.</text>
</comment>
<gene>
    <name evidence="19" type="ORF">ABS24_04815</name>
</gene>
<evidence type="ECO:0000256" key="17">
    <source>
        <dbReference type="SAM" id="Phobius"/>
    </source>
</evidence>
<feature type="transmembrane region" description="Helical" evidence="17">
    <location>
        <begin position="204"/>
        <end position="224"/>
    </location>
</feature>
<evidence type="ECO:0000256" key="11">
    <source>
        <dbReference type="ARBA" id="ARBA00022967"/>
    </source>
</evidence>
<dbReference type="GO" id="GO:0005886">
    <property type="term" value="C:plasma membrane"/>
    <property type="evidence" value="ECO:0007669"/>
    <property type="project" value="UniProtKB-SubCell"/>
</dbReference>
<evidence type="ECO:0000256" key="9">
    <source>
        <dbReference type="ARBA" id="ARBA00022692"/>
    </source>
</evidence>
<dbReference type="Proteomes" id="UP000051213">
    <property type="component" value="Unassembled WGS sequence"/>
</dbReference>
<feature type="domain" description="NADP transhydrogenase beta-like" evidence="18">
    <location>
        <begin position="7"/>
        <end position="475"/>
    </location>
</feature>
<dbReference type="Pfam" id="PF02233">
    <property type="entry name" value="PNTB"/>
    <property type="match status" value="1"/>
</dbReference>
<keyword evidence="9 17" id="KW-0812">Transmembrane</keyword>
<evidence type="ECO:0000256" key="4">
    <source>
        <dbReference type="ARBA" id="ARBA00011870"/>
    </source>
</evidence>
<dbReference type="PIRSF" id="PIRSF000204">
    <property type="entry name" value="PNTB"/>
    <property type="match status" value="1"/>
</dbReference>
<dbReference type="InterPro" id="IPR034300">
    <property type="entry name" value="PNTB-like"/>
</dbReference>
<comment type="similarity">
    <text evidence="3 16">Belongs to the PNT beta subunit family.</text>
</comment>
<evidence type="ECO:0000256" key="3">
    <source>
        <dbReference type="ARBA" id="ARBA00007919"/>
    </source>
</evidence>
<dbReference type="InterPro" id="IPR012136">
    <property type="entry name" value="NADH_DH_b"/>
</dbReference>
<evidence type="ECO:0000256" key="1">
    <source>
        <dbReference type="ARBA" id="ARBA00003943"/>
    </source>
</evidence>
<name>A0A0R2U5V6_9GAMM</name>
<evidence type="ECO:0000256" key="14">
    <source>
        <dbReference type="ARBA" id="ARBA00023136"/>
    </source>
</evidence>
<dbReference type="SUPFAM" id="SSF52467">
    <property type="entry name" value="DHS-like NAD/FAD-binding domain"/>
    <property type="match status" value="1"/>
</dbReference>
<keyword evidence="11 16" id="KW-1278">Translocase</keyword>
<comment type="subcellular location">
    <subcellularLocation>
        <location evidence="2">Cell inner membrane</location>
        <topology evidence="2">Multi-pass membrane protein</topology>
    </subcellularLocation>
</comment>
<evidence type="ECO:0000313" key="20">
    <source>
        <dbReference type="Proteomes" id="UP000051213"/>
    </source>
</evidence>
<comment type="catalytic activity">
    <reaction evidence="15 16">
        <text>NAD(+) + NADPH + H(+)(in) = NADH + NADP(+) + H(+)(out)</text>
        <dbReference type="Rhea" id="RHEA:47992"/>
        <dbReference type="ChEBI" id="CHEBI:15378"/>
        <dbReference type="ChEBI" id="CHEBI:57540"/>
        <dbReference type="ChEBI" id="CHEBI:57783"/>
        <dbReference type="ChEBI" id="CHEBI:57945"/>
        <dbReference type="ChEBI" id="CHEBI:58349"/>
        <dbReference type="EC" id="7.1.1.1"/>
    </reaction>
</comment>
<feature type="transmembrane region" description="Helical" evidence="17">
    <location>
        <begin position="6"/>
        <end position="24"/>
    </location>
</feature>
<evidence type="ECO:0000256" key="5">
    <source>
        <dbReference type="ARBA" id="ARBA00012943"/>
    </source>
</evidence>
<dbReference type="PANTHER" id="PTHR44758">
    <property type="entry name" value="NAD(P) TRANSHYDROGENASE SUBUNIT BETA"/>
    <property type="match status" value="1"/>
</dbReference>
<evidence type="ECO:0000256" key="12">
    <source>
        <dbReference type="ARBA" id="ARBA00022989"/>
    </source>
</evidence>
<dbReference type="InterPro" id="IPR029035">
    <property type="entry name" value="DHS-like_NAD/FAD-binding_dom"/>
</dbReference>
<dbReference type="Gene3D" id="3.40.50.1220">
    <property type="entry name" value="TPP-binding domain"/>
    <property type="match status" value="1"/>
</dbReference>
<evidence type="ECO:0000259" key="18">
    <source>
        <dbReference type="Pfam" id="PF02233"/>
    </source>
</evidence>
<dbReference type="EMBL" id="LICA01000141">
    <property type="protein sequence ID" value="KRO94606.1"/>
    <property type="molecule type" value="Genomic_DNA"/>
</dbReference>
<sequence>MSGNLVNFIYLVAGVLFILGVKGLTKPKTAVRGNFLSALGMLVAVVVTLFNINDVDFIYVIAGVALGGIVGALMALRVQMTSIPQMVALLNGFGGGASLSIALAEYITRAGIKSTSVIDFFQPKIVASNAFGEGVEGTIGLVSICLTVLIGAVTLTGSLVAFSKLQEWMKKSYGLPGGPIGNGILLLSALTAIVLLVINPGNMVAMVTILGLALLLGLFLVMPIGGADMPVVIALLNSYSGIAAALAGFILGNTVLIIAGSLVGTSGLILTRIMCVAMNRSLANVLFGKMAASGEIIDADEIYAGKVTSAQPDEVAMLLETAQRVVIVPGYGMAMAQAQHAVRELADAMEAKGVEVEYGIHPVAGRMPGHMNVLLAEAEVPYDKLVEMDRINPTFEDTDVVIVIGANDVTNPMARDVEGSPIYGMPILNVDKAKTVVVIKRSLSPGFAGLPNPLFAMDHTLMVYGDGKKAVVEMTMALNQL</sequence>
<keyword evidence="14 16" id="KW-0472">Membrane</keyword>
<evidence type="ECO:0000256" key="13">
    <source>
        <dbReference type="ARBA" id="ARBA00023027"/>
    </source>
</evidence>
<dbReference type="GO" id="GO:0050661">
    <property type="term" value="F:NADP binding"/>
    <property type="evidence" value="ECO:0007669"/>
    <property type="project" value="InterPro"/>
</dbReference>
<evidence type="ECO:0000256" key="10">
    <source>
        <dbReference type="ARBA" id="ARBA00022857"/>
    </source>
</evidence>
<evidence type="ECO:0000256" key="6">
    <source>
        <dbReference type="ARBA" id="ARBA00014581"/>
    </source>
</evidence>
<feature type="transmembrane region" description="Helical" evidence="17">
    <location>
        <begin position="174"/>
        <end position="198"/>
    </location>
</feature>
<evidence type="ECO:0000256" key="16">
    <source>
        <dbReference type="PIRNR" id="PIRNR000204"/>
    </source>
</evidence>
<reference evidence="19 20" key="1">
    <citation type="submission" date="2015-10" db="EMBL/GenBank/DDBJ databases">
        <title>Metagenome-Assembled Genomes uncover a global brackish microbiome.</title>
        <authorList>
            <person name="Hugerth L.W."/>
            <person name="Larsson J."/>
            <person name="Alneberg J."/>
            <person name="Lindh M.V."/>
            <person name="Legrand C."/>
            <person name="Pinhassi J."/>
            <person name="Andersson A.F."/>
        </authorList>
    </citation>
    <scope>NUCLEOTIDE SEQUENCE [LARGE SCALE GENOMIC DNA]</scope>
    <source>
        <strain evidence="19">BACL26 MAG-121220-bin70</strain>
    </source>
</reference>
<keyword evidence="10 16" id="KW-0521">NADP</keyword>
<keyword evidence="7 16" id="KW-1003">Cell membrane</keyword>
<feature type="transmembrane region" description="Helical" evidence="17">
    <location>
        <begin position="139"/>
        <end position="162"/>
    </location>
</feature>
<dbReference type="PANTHER" id="PTHR44758:SF1">
    <property type="entry name" value="NAD(P) TRANSHYDROGENASE SUBUNIT BETA"/>
    <property type="match status" value="1"/>
</dbReference>
<feature type="transmembrane region" description="Helical" evidence="17">
    <location>
        <begin position="31"/>
        <end position="51"/>
    </location>
</feature>
<evidence type="ECO:0000313" key="19">
    <source>
        <dbReference type="EMBL" id="KRO94606.1"/>
    </source>
</evidence>
<keyword evidence="8 16" id="KW-0997">Cell inner membrane</keyword>
<accession>A0A0R2U5V6</accession>
<dbReference type="EC" id="7.1.1.1" evidence="5 16"/>
<organism evidence="19 20">
    <name type="scientific">SAR92 bacterium BACL26 MAG-121220-bin70</name>
    <dbReference type="NCBI Taxonomy" id="1655626"/>
    <lineage>
        <taxon>Bacteria</taxon>
        <taxon>Pseudomonadati</taxon>
        <taxon>Pseudomonadota</taxon>
        <taxon>Gammaproteobacteria</taxon>
        <taxon>Cellvibrionales</taxon>
        <taxon>Porticoccaceae</taxon>
        <taxon>SAR92 clade</taxon>
    </lineage>
</organism>
<evidence type="ECO:0000256" key="15">
    <source>
        <dbReference type="ARBA" id="ARBA00048202"/>
    </source>
</evidence>
<evidence type="ECO:0000256" key="2">
    <source>
        <dbReference type="ARBA" id="ARBA00004429"/>
    </source>
</evidence>
<feature type="transmembrane region" description="Helical" evidence="17">
    <location>
        <begin position="57"/>
        <end position="76"/>
    </location>
</feature>
<evidence type="ECO:0000256" key="7">
    <source>
        <dbReference type="ARBA" id="ARBA00022475"/>
    </source>
</evidence>
<keyword evidence="12 17" id="KW-1133">Transmembrane helix</keyword>